<sequence length="510" mass="56370">MIAFPQSDLRWAIHAAAGLSSFSAASVGSPPQRRRPLCISGSAGGGRTSPKPSVCTADELHYVPLPNNEWKLALWRYLPSPQRRRRNHPLLLLSGVGTNAIGYDLAPGSSFARYMSGQGFDTWILEVRGAGLSAKNSLEELKEPLQGNTDSNGSTVTYEANNVPSMDFLSKSDDLQILTNLSVTIYKLSFSIQINQEGNGLQDTAQVSPITSQLKEFGHRLGNIVDETQQPITQFTGLQNRFSITLEDFWKQLHLIGKYNWDFDHYLEEDVPTAMDYIRNQSRPKDGKLLAIGHSMGGILLYAMLSQDGYRGKCTALASVITLGSSLDYTTSRSSLKTLIPLVDPAKAVNLPVVPLGALLAAINPLASYPPYLLSWLNLQISAQNMMHPEMFERLVLKNFCTIPAKLLSQLSTAFEKGGLRNRSGTFFYKDHLHKSNVPVLALAGDRDLICPPEAVYETAKLIPENLLTYKVFGEPRGPNYAHYDLVGGRMAYYQVYPRIIEFLSGHDIS</sequence>
<dbReference type="GO" id="GO:0006508">
    <property type="term" value="P:proteolysis"/>
    <property type="evidence" value="ECO:0007669"/>
    <property type="project" value="InterPro"/>
</dbReference>
<organism evidence="3 4">
    <name type="scientific">Anisodus acutangulus</name>
    <dbReference type="NCBI Taxonomy" id="402998"/>
    <lineage>
        <taxon>Eukaryota</taxon>
        <taxon>Viridiplantae</taxon>
        <taxon>Streptophyta</taxon>
        <taxon>Embryophyta</taxon>
        <taxon>Tracheophyta</taxon>
        <taxon>Spermatophyta</taxon>
        <taxon>Magnoliopsida</taxon>
        <taxon>eudicotyledons</taxon>
        <taxon>Gunneridae</taxon>
        <taxon>Pentapetalae</taxon>
        <taxon>asterids</taxon>
        <taxon>lamiids</taxon>
        <taxon>Solanales</taxon>
        <taxon>Solanaceae</taxon>
        <taxon>Solanoideae</taxon>
        <taxon>Hyoscyameae</taxon>
        <taxon>Anisodus</taxon>
    </lineage>
</organism>
<dbReference type="AlphaFoldDB" id="A0A9Q1LH16"/>
<name>A0A9Q1LH16_9SOLA</name>
<evidence type="ECO:0000256" key="1">
    <source>
        <dbReference type="ARBA" id="ARBA00022801"/>
    </source>
</evidence>
<dbReference type="InterPro" id="IPR029058">
    <property type="entry name" value="AB_hydrolase_fold"/>
</dbReference>
<evidence type="ECO:0000313" key="4">
    <source>
        <dbReference type="Proteomes" id="UP001152561"/>
    </source>
</evidence>
<dbReference type="OrthoDB" id="9974421at2759"/>
<keyword evidence="1" id="KW-0378">Hydrolase</keyword>
<protein>
    <recommendedName>
        <fullName evidence="5">AB hydrolase-1 domain-containing protein</fullName>
    </recommendedName>
</protein>
<evidence type="ECO:0000256" key="2">
    <source>
        <dbReference type="SAM" id="MobiDB-lite"/>
    </source>
</evidence>
<accession>A0A9Q1LH16</accession>
<dbReference type="SUPFAM" id="SSF53474">
    <property type="entry name" value="alpha/beta-Hydrolases"/>
    <property type="match status" value="1"/>
</dbReference>
<dbReference type="EMBL" id="JAJAGQ010000018">
    <property type="protein sequence ID" value="KAJ8536065.1"/>
    <property type="molecule type" value="Genomic_DNA"/>
</dbReference>
<proteinExistence type="predicted"/>
<dbReference type="GO" id="GO:0004252">
    <property type="term" value="F:serine-type endopeptidase activity"/>
    <property type="evidence" value="ECO:0007669"/>
    <property type="project" value="InterPro"/>
</dbReference>
<dbReference type="Proteomes" id="UP001152561">
    <property type="component" value="Unassembled WGS sequence"/>
</dbReference>
<dbReference type="InterPro" id="IPR002471">
    <property type="entry name" value="Pept_S9_AS"/>
</dbReference>
<dbReference type="PROSITE" id="PS00708">
    <property type="entry name" value="PRO_ENDOPEP_SER"/>
    <property type="match status" value="1"/>
</dbReference>
<evidence type="ECO:0000313" key="3">
    <source>
        <dbReference type="EMBL" id="KAJ8536065.1"/>
    </source>
</evidence>
<dbReference type="Gene3D" id="3.40.50.1820">
    <property type="entry name" value="alpha/beta hydrolase"/>
    <property type="match status" value="2"/>
</dbReference>
<dbReference type="InterPro" id="IPR016969">
    <property type="entry name" value="UCP031088_abhydr"/>
</dbReference>
<dbReference type="PIRSF" id="PIRSF031088">
    <property type="entry name" value="UCP031088_abhydr"/>
    <property type="match status" value="1"/>
</dbReference>
<feature type="region of interest" description="Disordered" evidence="2">
    <location>
        <begin position="24"/>
        <end position="53"/>
    </location>
</feature>
<dbReference type="PANTHER" id="PTHR11005">
    <property type="entry name" value="LYSOSOMAL ACID LIPASE-RELATED"/>
    <property type="match status" value="1"/>
</dbReference>
<evidence type="ECO:0008006" key="5">
    <source>
        <dbReference type="Google" id="ProtNLM"/>
    </source>
</evidence>
<reference evidence="4" key="1">
    <citation type="journal article" date="2023" name="Proc. Natl. Acad. Sci. U.S.A.">
        <title>Genomic and structural basis for evolution of tropane alkaloid biosynthesis.</title>
        <authorList>
            <person name="Wanga Y.-J."/>
            <person name="Taina T."/>
            <person name="Yua J.-Y."/>
            <person name="Lia J."/>
            <person name="Xua B."/>
            <person name="Chenc J."/>
            <person name="D'Auriad J.C."/>
            <person name="Huanga J.-P."/>
            <person name="Huanga S.-X."/>
        </authorList>
    </citation>
    <scope>NUCLEOTIDE SEQUENCE [LARGE SCALE GENOMIC DNA]</scope>
    <source>
        <strain evidence="4">cv. KIB-2019</strain>
    </source>
</reference>
<keyword evidence="4" id="KW-1185">Reference proteome</keyword>
<gene>
    <name evidence="3" type="ORF">K7X08_034466</name>
</gene>
<comment type="caution">
    <text evidence="3">The sequence shown here is derived from an EMBL/GenBank/DDBJ whole genome shotgun (WGS) entry which is preliminary data.</text>
</comment>